<evidence type="ECO:0000313" key="3">
    <source>
        <dbReference type="Proteomes" id="UP001153076"/>
    </source>
</evidence>
<dbReference type="Pfam" id="PF20641">
    <property type="entry name" value="TAF1C_beta-prop"/>
    <property type="match status" value="1"/>
</dbReference>
<keyword evidence="3" id="KW-1185">Reference proteome</keyword>
<dbReference type="OrthoDB" id="2382881at2759"/>
<name>A0A9Q1JP10_9CARY</name>
<gene>
    <name evidence="2" type="ORF">Cgig2_009953</name>
</gene>
<comment type="caution">
    <text evidence="2">The sequence shown here is derived from an EMBL/GenBank/DDBJ whole genome shotgun (WGS) entry which is preliminary data.</text>
</comment>
<sequence>MEFSQEWRSLWPISSAHTLPLLLQSRSLGPLVFNPISKTLTLLLSSPSSLSPSVLPPPPSLSLSRFLQTSTSHDSPVLPSTASAIANSFDDYTSNDAILHNRLEPLICPGNRVIVFFPSGKNLDRVGFLVLSLRDTNLVVDSNFSSSLEFKNQFVRLCACPVEEYVMDGYSVVGFLMACTLYAVHWFAVKLGGHGSDFGTPVLKFLGTKLFKSCAVAYACWNPHLSGECLVLLESGELFLFDMSSSRVSAKFRGKRISVPWKEMSEWKASEWFSCVFSWHPRILIVANSMAVYIVDLRYDKCQLSCLVTIGSLNAEEVAGEDRFVALSKAGRNDNFLYSVATEHWLLLLDVRKPLMPVLRWAHNLQKPRYMTALPLSYLRSNPGDEEYAGVSDMGFAIMLGSFWNNDFSIFCYGRPPSATIPTISTEISKLSDVIYAWELPSLLSVRGRDCPCGSCLVMEDSAKEDLPEWIECQRERELVLGFFILDKKLSSFVQKPGEHGGFTLIRLMSSGKLESQQYRASWKVSTATTTHGETEKYLNDSLLSSMADYTYKLTKKFSYFKFENLYGYLNDNLAQILFPKFRRAPKIAGEQKHHDDRFFNFISEKLKSFGCNPPISDLSRSDIFRDVIMPTSLFEIACRVLWIKLPMDVLEMAFSTYTEVHGTRTDKKKAKLEFPIIPDQDHAPFFFLKCPSLRSNERSSKVQLSDDFVGPLLPLPVALVVYEISKHGYSLVEKTDEASPEKAFFLQCKTIASLAKEVGVSCFSSDEDKRCPGSLVDDNEETLVGSLNTSILFLYKASACPDEPAGVHTVEKPNGLSPEAERFNLVVAKLPEHERTDEEINMDVVNLLDDLCPVELKFNSPGCAPEELREYELLKTDFSKWRDSFIPYRNLCARLKPQQQDVKPCWDTCISLPTLQKPEADYATHLISSHICAPLYAYLPFRSKNIPLPLALGFRLWDVLTRLWSIGPVGVMCECDDIFCQTGGPNQDDLFCPTDSCSYIGHQQHGQMGSGTCVNGC</sequence>
<accession>A0A9Q1JP10</accession>
<proteinExistence type="predicted"/>
<dbReference type="Proteomes" id="UP001153076">
    <property type="component" value="Unassembled WGS sequence"/>
</dbReference>
<dbReference type="InterPro" id="IPR049087">
    <property type="entry name" value="TAF1C_beta-prop"/>
</dbReference>
<dbReference type="SUPFAM" id="SSF82171">
    <property type="entry name" value="DPP6 N-terminal domain-like"/>
    <property type="match status" value="1"/>
</dbReference>
<feature type="domain" description="TAF1C beta-propeller" evidence="1">
    <location>
        <begin position="220"/>
        <end position="312"/>
    </location>
</feature>
<reference evidence="2" key="1">
    <citation type="submission" date="2022-04" db="EMBL/GenBank/DDBJ databases">
        <title>Carnegiea gigantea Genome sequencing and assembly v2.</title>
        <authorList>
            <person name="Copetti D."/>
            <person name="Sanderson M.J."/>
            <person name="Burquez A."/>
            <person name="Wojciechowski M.F."/>
        </authorList>
    </citation>
    <scope>NUCLEOTIDE SEQUENCE</scope>
    <source>
        <strain evidence="2">SGP5-SGP5p</strain>
        <tissue evidence="2">Aerial part</tissue>
    </source>
</reference>
<evidence type="ECO:0000259" key="1">
    <source>
        <dbReference type="Pfam" id="PF20641"/>
    </source>
</evidence>
<dbReference type="PANTHER" id="PTHR15319:SF1">
    <property type="entry name" value="TATA BOX-BINDING PROTEIN-ASSOCIATED FACTOR RNA POLYMERASE I SUBUNIT C"/>
    <property type="match status" value="1"/>
</dbReference>
<dbReference type="PANTHER" id="PTHR15319">
    <property type="entry name" value="TATA BOX-BINDING PROTEIN ASSOCIATED FACTOR RNA POLYMERASE I SUBUNIT C"/>
    <property type="match status" value="1"/>
</dbReference>
<protein>
    <recommendedName>
        <fullName evidence="1">TAF1C beta-propeller domain-containing protein</fullName>
    </recommendedName>
</protein>
<dbReference type="GO" id="GO:0001164">
    <property type="term" value="F:RNA polymerase I core promoter sequence-specific DNA binding"/>
    <property type="evidence" value="ECO:0007669"/>
    <property type="project" value="TreeGrafter"/>
</dbReference>
<dbReference type="GO" id="GO:0001650">
    <property type="term" value="C:fibrillar center"/>
    <property type="evidence" value="ECO:0007669"/>
    <property type="project" value="TreeGrafter"/>
</dbReference>
<dbReference type="AlphaFoldDB" id="A0A9Q1JP10"/>
<dbReference type="EMBL" id="JAKOGI010001038">
    <property type="protein sequence ID" value="KAJ8428238.1"/>
    <property type="molecule type" value="Genomic_DNA"/>
</dbReference>
<evidence type="ECO:0000313" key="2">
    <source>
        <dbReference type="EMBL" id="KAJ8428238.1"/>
    </source>
</evidence>
<organism evidence="2 3">
    <name type="scientific">Carnegiea gigantea</name>
    <dbReference type="NCBI Taxonomy" id="171969"/>
    <lineage>
        <taxon>Eukaryota</taxon>
        <taxon>Viridiplantae</taxon>
        <taxon>Streptophyta</taxon>
        <taxon>Embryophyta</taxon>
        <taxon>Tracheophyta</taxon>
        <taxon>Spermatophyta</taxon>
        <taxon>Magnoliopsida</taxon>
        <taxon>eudicotyledons</taxon>
        <taxon>Gunneridae</taxon>
        <taxon>Pentapetalae</taxon>
        <taxon>Caryophyllales</taxon>
        <taxon>Cactineae</taxon>
        <taxon>Cactaceae</taxon>
        <taxon>Cactoideae</taxon>
        <taxon>Echinocereeae</taxon>
        <taxon>Carnegiea</taxon>
    </lineage>
</organism>
<dbReference type="InterPro" id="IPR038801">
    <property type="entry name" value="TAF1C"/>
</dbReference>